<dbReference type="SUPFAM" id="SSF51726">
    <property type="entry name" value="UROD/MetE-like"/>
    <property type="match status" value="1"/>
</dbReference>
<dbReference type="GO" id="GO:0006730">
    <property type="term" value="P:one-carbon metabolic process"/>
    <property type="evidence" value="ECO:0007669"/>
    <property type="project" value="InterPro"/>
</dbReference>
<dbReference type="GeneID" id="45618384"/>
<dbReference type="GO" id="GO:0046872">
    <property type="term" value="F:metal ion binding"/>
    <property type="evidence" value="ECO:0007669"/>
    <property type="project" value="UniProtKB-KW"/>
</dbReference>
<dbReference type="InterPro" id="IPR000257">
    <property type="entry name" value="Uroporphyrinogen_deCOase"/>
</dbReference>
<dbReference type="EC" id="4.1.1.37" evidence="8"/>
<dbReference type="GO" id="GO:0032259">
    <property type="term" value="P:methylation"/>
    <property type="evidence" value="ECO:0007669"/>
    <property type="project" value="UniProtKB-KW"/>
</dbReference>
<dbReference type="KEGG" id="mthz:MOTHA_c24930"/>
<comment type="cofactor">
    <cofactor evidence="1">
        <name>Zn(2+)</name>
        <dbReference type="ChEBI" id="CHEBI:29105"/>
    </cofactor>
</comment>
<keyword evidence="4" id="KW-0479">Metal-binding</keyword>
<dbReference type="PANTHER" id="PTHR47099">
    <property type="entry name" value="METHYLCOBAMIDE:COM METHYLTRANSFERASE MTBA"/>
    <property type="match status" value="1"/>
</dbReference>
<keyword evidence="6" id="KW-0484">Methanogenesis</keyword>
<dbReference type="GO" id="GO:0004853">
    <property type="term" value="F:uroporphyrinogen decarboxylase activity"/>
    <property type="evidence" value="ECO:0007669"/>
    <property type="project" value="UniProtKB-EC"/>
</dbReference>
<dbReference type="Pfam" id="PF01208">
    <property type="entry name" value="URO-D"/>
    <property type="match status" value="1"/>
</dbReference>
<accession>A0A1J5NE58</accession>
<gene>
    <name evidence="8" type="primary">hemE_2</name>
    <name evidence="8" type="ORF">MOOR_00730</name>
</gene>
<dbReference type="EMBL" id="MIHH01000001">
    <property type="protein sequence ID" value="OIQ10003.1"/>
    <property type="molecule type" value="Genomic_DNA"/>
</dbReference>
<dbReference type="RefSeq" id="WP_011393827.1">
    <property type="nucleotide sequence ID" value="NZ_BSDM01000003.1"/>
</dbReference>
<evidence type="ECO:0000259" key="7">
    <source>
        <dbReference type="Pfam" id="PF01208"/>
    </source>
</evidence>
<evidence type="ECO:0000313" key="8">
    <source>
        <dbReference type="EMBL" id="OIQ10003.1"/>
    </source>
</evidence>
<dbReference type="InterPro" id="IPR038071">
    <property type="entry name" value="UROD/MetE-like_sf"/>
</dbReference>
<feature type="domain" description="Uroporphyrinogen decarboxylase (URO-D)" evidence="7">
    <location>
        <begin position="9"/>
        <end position="338"/>
    </location>
</feature>
<keyword evidence="3" id="KW-0808">Transferase</keyword>
<evidence type="ECO:0000256" key="4">
    <source>
        <dbReference type="ARBA" id="ARBA00022723"/>
    </source>
</evidence>
<name>A0A1J5NE58_NEOTH</name>
<dbReference type="PANTHER" id="PTHR47099:SF1">
    <property type="entry name" value="METHYLCOBAMIDE:COM METHYLTRANSFERASE MTBA"/>
    <property type="match status" value="1"/>
</dbReference>
<dbReference type="AlphaFoldDB" id="A0A1J5NE58"/>
<dbReference type="GO" id="GO:0015948">
    <property type="term" value="P:methanogenesis"/>
    <property type="evidence" value="ECO:0007669"/>
    <property type="project" value="UniProtKB-KW"/>
</dbReference>
<sequence length="349" mass="38577">MLKQREWMTPKRRFLSALFGGRVDRTPVANPTSLVTVELMERTGAYFPDAHLDAEKMARLAATSYEVLGFDTIMPVFSAHTESAALGVPVDWGDKMSWPVNTSHPITDPEQIVIPDSFLEEPSMRTVLDAIKILRSQYGDRVAIIGKTYGPWSLAYHLVGTENFLMETILNPDKARRYLEVLLEASLLSAKAQIKAGADAILWGDHATGDLVSAEYYRDFLMKVHQYVTREVGAPIILHICGNTTKFIPYIVEAGFDAFHFDSKVDAKLAKELAGNKMSLIGNINNPVTLLAGTPEDVKKETLYAIEAGVEIVGPECAIPLTTPLENILAITETAKEYQIHKKLGGETQ</sequence>
<evidence type="ECO:0000256" key="5">
    <source>
        <dbReference type="ARBA" id="ARBA00022833"/>
    </source>
</evidence>
<dbReference type="CDD" id="cd03307">
    <property type="entry name" value="Mta_CmuA_like"/>
    <property type="match status" value="1"/>
</dbReference>
<dbReference type="OMA" id="IHICGRL"/>
<dbReference type="Gene3D" id="3.20.20.210">
    <property type="match status" value="1"/>
</dbReference>
<comment type="caution">
    <text evidence="8">The sequence shown here is derived from an EMBL/GenBank/DDBJ whole genome shotgun (WGS) entry which is preliminary data.</text>
</comment>
<keyword evidence="2" id="KW-0489">Methyltransferase</keyword>
<dbReference type="NCBIfam" id="TIGR01463">
    <property type="entry name" value="mtaA_cmuA"/>
    <property type="match status" value="1"/>
</dbReference>
<keyword evidence="5" id="KW-0862">Zinc</keyword>
<proteinExistence type="predicted"/>
<reference evidence="8 9" key="1">
    <citation type="submission" date="2016-08" db="EMBL/GenBank/DDBJ databases">
        <title>Genome-based comparison of Moorella thermoacetic strains.</title>
        <authorList>
            <person name="Poehlein A."/>
            <person name="Bengelsdorf F.R."/>
            <person name="Esser C."/>
            <person name="Duerre P."/>
            <person name="Daniel R."/>
        </authorList>
    </citation>
    <scope>NUCLEOTIDE SEQUENCE [LARGE SCALE GENOMIC DNA]</scope>
    <source>
        <strain evidence="8 9">DSM 11768</strain>
    </source>
</reference>
<evidence type="ECO:0000313" key="9">
    <source>
        <dbReference type="Proteomes" id="UP000182743"/>
    </source>
</evidence>
<evidence type="ECO:0000256" key="6">
    <source>
        <dbReference type="ARBA" id="ARBA00022994"/>
    </source>
</evidence>
<dbReference type="Proteomes" id="UP000182743">
    <property type="component" value="Unassembled WGS sequence"/>
</dbReference>
<dbReference type="InterPro" id="IPR052024">
    <property type="entry name" value="Methanogen_methyltrans"/>
</dbReference>
<dbReference type="GO" id="GO:0008168">
    <property type="term" value="F:methyltransferase activity"/>
    <property type="evidence" value="ECO:0007669"/>
    <property type="project" value="UniProtKB-KW"/>
</dbReference>
<evidence type="ECO:0000256" key="1">
    <source>
        <dbReference type="ARBA" id="ARBA00001947"/>
    </source>
</evidence>
<dbReference type="InterPro" id="IPR006360">
    <property type="entry name" value="Mtase_MtaA_CmuA"/>
</dbReference>
<protein>
    <submittedName>
        <fullName evidence="8">Uroporphyrinogen decarboxylase</fullName>
        <ecNumber evidence="8">4.1.1.37</ecNumber>
    </submittedName>
</protein>
<organism evidence="8 9">
    <name type="scientific">Neomoorella thermoacetica</name>
    <name type="common">Clostridium thermoaceticum</name>
    <dbReference type="NCBI Taxonomy" id="1525"/>
    <lineage>
        <taxon>Bacteria</taxon>
        <taxon>Bacillati</taxon>
        <taxon>Bacillota</taxon>
        <taxon>Clostridia</taxon>
        <taxon>Neomoorellales</taxon>
        <taxon>Neomoorellaceae</taxon>
        <taxon>Neomoorella</taxon>
    </lineage>
</organism>
<dbReference type="KEGG" id="mtho:MOTHE_c24210"/>
<dbReference type="GO" id="GO:0006779">
    <property type="term" value="P:porphyrin-containing compound biosynthetic process"/>
    <property type="evidence" value="ECO:0007669"/>
    <property type="project" value="InterPro"/>
</dbReference>
<dbReference type="NCBIfam" id="NF004889">
    <property type="entry name" value="PRK06252.1"/>
    <property type="match status" value="1"/>
</dbReference>
<evidence type="ECO:0000256" key="2">
    <source>
        <dbReference type="ARBA" id="ARBA00022603"/>
    </source>
</evidence>
<keyword evidence="8" id="KW-0456">Lyase</keyword>
<evidence type="ECO:0000256" key="3">
    <source>
        <dbReference type="ARBA" id="ARBA00022679"/>
    </source>
</evidence>